<accession>A0A0G4EVC7</accession>
<dbReference type="AlphaFoldDB" id="A0A0G4EVC7"/>
<reference evidence="3 4" key="1">
    <citation type="submission" date="2014-11" db="EMBL/GenBank/DDBJ databases">
        <authorList>
            <person name="Zhu J."/>
            <person name="Qi W."/>
            <person name="Song R."/>
        </authorList>
    </citation>
    <scope>NUCLEOTIDE SEQUENCE [LARGE SCALE GENOMIC DNA]</scope>
</reference>
<proteinExistence type="predicted"/>
<sequence length="482" mass="54759">MYRSGVRARGSPDPDLVDTLPMCGEGREGRACSVCKEGYYKSGGKCIDCGSDAQSVVPFVFTIIILFLLGLLFHVFVNAPQSRKIAVTLNISLTLGMLINFMQNLTIVGTFNIKFPSYMKGLFKVSSIFLFDIHFVRIGCVVGRTPLASYVTRQLVPIVLAIIFYSLWGLFWCLKQMRLFPGADYEIPRERSRRSSLTRVMFRVAHGKDVSRRIHRAPDSDAKPQHKVSSTTEDANNNNNNNNDDDELPDEAFPTGGELAEEPADQQEARRRVSNMDVLSPSMRERTHHMLKDVAEEEKEKEDKIMITAAFAGSRNPFVRWVETLVAADIFNFDKYCNSLGMAIQILYISFVNNACAAFQCFDHPNGKSTLLEYPEILCDSQEWRSQFLPIGVLVMIIYVGGVYAFFSYISIVAPWYYEYVSFKERFQFLFFRFRPDVYWWGVILLARNGLLATVTAMSPNDGHLQTLITVTPWQMSPCHVC</sequence>
<dbReference type="PANTHER" id="PTHR11319:SF35">
    <property type="entry name" value="OUTER MEMBRANE PROTEIN PMPC-RELATED"/>
    <property type="match status" value="1"/>
</dbReference>
<dbReference type="OrthoDB" id="448730at2759"/>
<keyword evidence="2" id="KW-1133">Transmembrane helix</keyword>
<protein>
    <recommendedName>
        <fullName evidence="5">TRP C-terminal domain-containing protein</fullName>
    </recommendedName>
</protein>
<keyword evidence="2" id="KW-0472">Membrane</keyword>
<evidence type="ECO:0000313" key="4">
    <source>
        <dbReference type="Proteomes" id="UP000041254"/>
    </source>
</evidence>
<dbReference type="PhylomeDB" id="A0A0G4EVC7"/>
<dbReference type="OMA" id="RERTHHM"/>
<dbReference type="InParanoid" id="A0A0G4EVC7"/>
<keyword evidence="4" id="KW-1185">Reference proteome</keyword>
<organism evidence="3 4">
    <name type="scientific">Vitrella brassicaformis (strain CCMP3155)</name>
    <dbReference type="NCBI Taxonomy" id="1169540"/>
    <lineage>
        <taxon>Eukaryota</taxon>
        <taxon>Sar</taxon>
        <taxon>Alveolata</taxon>
        <taxon>Colpodellida</taxon>
        <taxon>Vitrellaceae</taxon>
        <taxon>Vitrella</taxon>
    </lineage>
</organism>
<evidence type="ECO:0000256" key="2">
    <source>
        <dbReference type="SAM" id="Phobius"/>
    </source>
</evidence>
<dbReference type="PANTHER" id="PTHR11319">
    <property type="entry name" value="G PROTEIN-COUPLED RECEPTOR-RELATED"/>
    <property type="match status" value="1"/>
</dbReference>
<gene>
    <name evidence="3" type="ORF">Vbra_13529</name>
</gene>
<feature type="transmembrane region" description="Helical" evidence="2">
    <location>
        <begin position="155"/>
        <end position="174"/>
    </location>
</feature>
<feature type="transmembrane region" description="Helical" evidence="2">
    <location>
        <begin position="56"/>
        <end position="77"/>
    </location>
</feature>
<keyword evidence="2" id="KW-0812">Transmembrane</keyword>
<feature type="transmembrane region" description="Helical" evidence="2">
    <location>
        <begin position="438"/>
        <end position="458"/>
    </location>
</feature>
<dbReference type="EMBL" id="CDMY01000321">
    <property type="protein sequence ID" value="CEM02220.1"/>
    <property type="molecule type" value="Genomic_DNA"/>
</dbReference>
<name>A0A0G4EVC7_VITBC</name>
<dbReference type="VEuPathDB" id="CryptoDB:Vbra_13529"/>
<evidence type="ECO:0008006" key="5">
    <source>
        <dbReference type="Google" id="ProtNLM"/>
    </source>
</evidence>
<evidence type="ECO:0000256" key="1">
    <source>
        <dbReference type="SAM" id="MobiDB-lite"/>
    </source>
</evidence>
<feature type="region of interest" description="Disordered" evidence="1">
    <location>
        <begin position="213"/>
        <end position="282"/>
    </location>
</feature>
<feature type="transmembrane region" description="Helical" evidence="2">
    <location>
        <begin position="89"/>
        <end position="113"/>
    </location>
</feature>
<dbReference type="Proteomes" id="UP000041254">
    <property type="component" value="Unassembled WGS sequence"/>
</dbReference>
<feature type="compositionally biased region" description="Basic and acidic residues" evidence="1">
    <location>
        <begin position="213"/>
        <end position="224"/>
    </location>
</feature>
<evidence type="ECO:0000313" key="3">
    <source>
        <dbReference type="EMBL" id="CEM02220.1"/>
    </source>
</evidence>
<feature type="transmembrane region" description="Helical" evidence="2">
    <location>
        <begin position="391"/>
        <end position="418"/>
    </location>
</feature>